<reference evidence="2" key="1">
    <citation type="submission" date="2015-10" db="EMBL/GenBank/DDBJ databases">
        <authorList>
            <person name="Gilbert D.G."/>
        </authorList>
    </citation>
    <scope>NUCLEOTIDE SEQUENCE</scope>
</reference>
<gene>
    <name evidence="2" type="ORF">MGWOODY_Clf2807</name>
</gene>
<dbReference type="Gene3D" id="1.20.1290.10">
    <property type="entry name" value="AhpD-like"/>
    <property type="match status" value="1"/>
</dbReference>
<dbReference type="InterPro" id="IPR003779">
    <property type="entry name" value="CMD-like"/>
</dbReference>
<feature type="domain" description="Carboxymuconolactone decarboxylase-like" evidence="1">
    <location>
        <begin position="42"/>
        <end position="120"/>
    </location>
</feature>
<evidence type="ECO:0000313" key="2">
    <source>
        <dbReference type="EMBL" id="CUV03260.1"/>
    </source>
</evidence>
<dbReference type="GO" id="GO:0051920">
    <property type="term" value="F:peroxiredoxin activity"/>
    <property type="evidence" value="ECO:0007669"/>
    <property type="project" value="InterPro"/>
</dbReference>
<dbReference type="SUPFAM" id="SSF69118">
    <property type="entry name" value="AhpD-like"/>
    <property type="match status" value="1"/>
</dbReference>
<accession>A0A160VEP7</accession>
<name>A0A160VEP7_9ZZZZ</name>
<protein>
    <submittedName>
        <fullName evidence="2">Cation/multidrug efflux pump</fullName>
    </submittedName>
</protein>
<proteinExistence type="predicted"/>
<dbReference type="Pfam" id="PF02627">
    <property type="entry name" value="CMD"/>
    <property type="match status" value="1"/>
</dbReference>
<evidence type="ECO:0000259" key="1">
    <source>
        <dbReference type="Pfam" id="PF02627"/>
    </source>
</evidence>
<organism evidence="2">
    <name type="scientific">hydrothermal vent metagenome</name>
    <dbReference type="NCBI Taxonomy" id="652676"/>
    <lineage>
        <taxon>unclassified sequences</taxon>
        <taxon>metagenomes</taxon>
        <taxon>ecological metagenomes</taxon>
    </lineage>
</organism>
<dbReference type="InterPro" id="IPR029032">
    <property type="entry name" value="AhpD-like"/>
</dbReference>
<dbReference type="AlphaFoldDB" id="A0A160VEP7"/>
<dbReference type="PANTHER" id="PTHR34846">
    <property type="entry name" value="4-CARBOXYMUCONOLACTONE DECARBOXYLASE FAMILY PROTEIN (AFU_ORTHOLOGUE AFUA_6G11590)"/>
    <property type="match status" value="1"/>
</dbReference>
<dbReference type="EMBL" id="FAXA01000386">
    <property type="protein sequence ID" value="CUV03260.1"/>
    <property type="molecule type" value="Genomic_DNA"/>
</dbReference>
<sequence length="185" mass="19933">MARFAPATRESVPEAQRVVFDEIVGSGAPPMNGPGSITINVPEAGKRVSALNQYLREESSLPKKVQELAMLVTAREMDCQYVWNAHAASAKAEGVPAAVVDAIREGDEMPPLAPDEQAVISYGQEFYRTHRVSSGAFQAALELLGKQGLVELTMIMGNYALLAFLVNSFDSSLPATRTEKILPIA</sequence>
<dbReference type="PANTHER" id="PTHR34846:SF11">
    <property type="entry name" value="4-CARBOXYMUCONOLACTONE DECARBOXYLASE FAMILY PROTEIN (AFU_ORTHOLOGUE AFUA_6G11590)"/>
    <property type="match status" value="1"/>
</dbReference>